<evidence type="ECO:0000256" key="2">
    <source>
        <dbReference type="SAM" id="SignalP"/>
    </source>
</evidence>
<proteinExistence type="predicted"/>
<feature type="chain" id="PRO_5042090269" description="Secreted protein" evidence="2">
    <location>
        <begin position="19"/>
        <end position="99"/>
    </location>
</feature>
<dbReference type="EMBL" id="JAULSO010000002">
    <property type="protein sequence ID" value="KAK3688216.1"/>
    <property type="molecule type" value="Genomic_DNA"/>
</dbReference>
<keyword evidence="4" id="KW-1185">Reference proteome</keyword>
<sequence>MCMWYVFFSSFFFPKARSAGCPSIHPSQPGQRRATAPNHPSVAPILNGTPSDRVHLSPLSFRGVHPLPPVLAPPARLRHTKDTSNSHERGVVPSTSTGT</sequence>
<dbReference type="Proteomes" id="UP001270362">
    <property type="component" value="Unassembled WGS sequence"/>
</dbReference>
<feature type="compositionally biased region" description="Basic and acidic residues" evidence="1">
    <location>
        <begin position="80"/>
        <end position="90"/>
    </location>
</feature>
<feature type="signal peptide" evidence="2">
    <location>
        <begin position="1"/>
        <end position="18"/>
    </location>
</feature>
<organism evidence="3 4">
    <name type="scientific">Podospora appendiculata</name>
    <dbReference type="NCBI Taxonomy" id="314037"/>
    <lineage>
        <taxon>Eukaryota</taxon>
        <taxon>Fungi</taxon>
        <taxon>Dikarya</taxon>
        <taxon>Ascomycota</taxon>
        <taxon>Pezizomycotina</taxon>
        <taxon>Sordariomycetes</taxon>
        <taxon>Sordariomycetidae</taxon>
        <taxon>Sordariales</taxon>
        <taxon>Podosporaceae</taxon>
        <taxon>Podospora</taxon>
    </lineage>
</organism>
<evidence type="ECO:0000256" key="1">
    <source>
        <dbReference type="SAM" id="MobiDB-lite"/>
    </source>
</evidence>
<reference evidence="3" key="2">
    <citation type="submission" date="2023-06" db="EMBL/GenBank/DDBJ databases">
        <authorList>
            <consortium name="Lawrence Berkeley National Laboratory"/>
            <person name="Haridas S."/>
            <person name="Hensen N."/>
            <person name="Bonometti L."/>
            <person name="Westerberg I."/>
            <person name="Brannstrom I.O."/>
            <person name="Guillou S."/>
            <person name="Cros-Aarteil S."/>
            <person name="Calhoun S."/>
            <person name="Kuo A."/>
            <person name="Mondo S."/>
            <person name="Pangilinan J."/>
            <person name="Riley R."/>
            <person name="Labutti K."/>
            <person name="Andreopoulos B."/>
            <person name="Lipzen A."/>
            <person name="Chen C."/>
            <person name="Yanf M."/>
            <person name="Daum C."/>
            <person name="Ng V."/>
            <person name="Clum A."/>
            <person name="Steindorff A."/>
            <person name="Ohm R."/>
            <person name="Martin F."/>
            <person name="Silar P."/>
            <person name="Natvig D."/>
            <person name="Lalanne C."/>
            <person name="Gautier V."/>
            <person name="Ament-Velasquez S.L."/>
            <person name="Kruys A."/>
            <person name="Hutchinson M.I."/>
            <person name="Powell A.J."/>
            <person name="Barry K."/>
            <person name="Miller A.N."/>
            <person name="Grigoriev I.V."/>
            <person name="Debuchy R."/>
            <person name="Gladieux P."/>
            <person name="Thoren M.H."/>
            <person name="Johannesson H."/>
        </authorList>
    </citation>
    <scope>NUCLEOTIDE SEQUENCE</scope>
    <source>
        <strain evidence="3">CBS 314.62</strain>
    </source>
</reference>
<dbReference type="AlphaFoldDB" id="A0AAE1CC81"/>
<keyword evidence="2" id="KW-0732">Signal</keyword>
<feature type="region of interest" description="Disordered" evidence="1">
    <location>
        <begin position="21"/>
        <end position="99"/>
    </location>
</feature>
<name>A0AAE1CC81_9PEZI</name>
<reference evidence="3" key="1">
    <citation type="journal article" date="2023" name="Mol. Phylogenet. Evol.">
        <title>Genome-scale phylogeny and comparative genomics of the fungal order Sordariales.</title>
        <authorList>
            <person name="Hensen N."/>
            <person name="Bonometti L."/>
            <person name="Westerberg I."/>
            <person name="Brannstrom I.O."/>
            <person name="Guillou S."/>
            <person name="Cros-Aarteil S."/>
            <person name="Calhoun S."/>
            <person name="Haridas S."/>
            <person name="Kuo A."/>
            <person name="Mondo S."/>
            <person name="Pangilinan J."/>
            <person name="Riley R."/>
            <person name="LaButti K."/>
            <person name="Andreopoulos B."/>
            <person name="Lipzen A."/>
            <person name="Chen C."/>
            <person name="Yan M."/>
            <person name="Daum C."/>
            <person name="Ng V."/>
            <person name="Clum A."/>
            <person name="Steindorff A."/>
            <person name="Ohm R.A."/>
            <person name="Martin F."/>
            <person name="Silar P."/>
            <person name="Natvig D.O."/>
            <person name="Lalanne C."/>
            <person name="Gautier V."/>
            <person name="Ament-Velasquez S.L."/>
            <person name="Kruys A."/>
            <person name="Hutchinson M.I."/>
            <person name="Powell A.J."/>
            <person name="Barry K."/>
            <person name="Miller A.N."/>
            <person name="Grigoriev I.V."/>
            <person name="Debuchy R."/>
            <person name="Gladieux P."/>
            <person name="Hiltunen Thoren M."/>
            <person name="Johannesson H."/>
        </authorList>
    </citation>
    <scope>NUCLEOTIDE SEQUENCE</scope>
    <source>
        <strain evidence="3">CBS 314.62</strain>
    </source>
</reference>
<comment type="caution">
    <text evidence="3">The sequence shown here is derived from an EMBL/GenBank/DDBJ whole genome shotgun (WGS) entry which is preliminary data.</text>
</comment>
<accession>A0AAE1CC81</accession>
<evidence type="ECO:0000313" key="3">
    <source>
        <dbReference type="EMBL" id="KAK3688216.1"/>
    </source>
</evidence>
<protein>
    <recommendedName>
        <fullName evidence="5">Secreted protein</fullName>
    </recommendedName>
</protein>
<evidence type="ECO:0008006" key="5">
    <source>
        <dbReference type="Google" id="ProtNLM"/>
    </source>
</evidence>
<gene>
    <name evidence="3" type="ORF">B0T22DRAFT_458978</name>
</gene>
<evidence type="ECO:0000313" key="4">
    <source>
        <dbReference type="Proteomes" id="UP001270362"/>
    </source>
</evidence>